<evidence type="ECO:0000313" key="1">
    <source>
        <dbReference type="EMBL" id="KAK5773946.1"/>
    </source>
</evidence>
<keyword evidence="2" id="KW-1185">Reference proteome</keyword>
<dbReference type="EMBL" id="JAWIZZ010000059">
    <property type="protein sequence ID" value="KAK5773946.1"/>
    <property type="molecule type" value="Genomic_DNA"/>
</dbReference>
<accession>A0AAN7VZN6</accession>
<dbReference type="InterPro" id="IPR032675">
    <property type="entry name" value="LRR_dom_sf"/>
</dbReference>
<organism evidence="1 2">
    <name type="scientific">Arxiozyma heterogenica</name>
    <dbReference type="NCBI Taxonomy" id="278026"/>
    <lineage>
        <taxon>Eukaryota</taxon>
        <taxon>Fungi</taxon>
        <taxon>Dikarya</taxon>
        <taxon>Ascomycota</taxon>
        <taxon>Saccharomycotina</taxon>
        <taxon>Saccharomycetes</taxon>
        <taxon>Saccharomycetales</taxon>
        <taxon>Saccharomycetaceae</taxon>
        <taxon>Arxiozyma</taxon>
    </lineage>
</organism>
<dbReference type="SUPFAM" id="SSF52047">
    <property type="entry name" value="RNI-like"/>
    <property type="match status" value="1"/>
</dbReference>
<proteinExistence type="predicted"/>
<sequence>MANKTRPKKVKAPYRKYVAGEGFYKVSLSRESSFSVVSSIRKLNLNDTPNSLDFPKTALVTNYYHDGQDMKLPWELQKLIIEYASSLPNTEEYSSTESNSNRKNTRGVVPKEFCLVCHQWYNYSLPLLYFSPKLTSYNFHKFVDCLIVDKKRKNGDLVFELDLSTILQSGKNSYVSKLLRRCSKNLVKFTAPQTSFGYSPLISLKSCHNLKYLDLGLVSETVKLKELFAAIKNFKSLTHLSFPRSSIDCDGCEEGFQWPMNLQYLKLSGGLTNEFVRTTSWPTTIITLEFSDCPKLDEQSVYVILDKIGNNLKRLLFYYPMPSLRDNSLDFIFRYCPNLITIQLMVDYCTRWTFSEYMLIKLENFQRPLRTLILQSSGRLGMASKIHPDDFTIAILEDRLPNLRSLSISEKLGWDMKSDDVEDLITAIEDQD</sequence>
<name>A0AAN7VZN6_9SACH</name>
<dbReference type="Gene3D" id="3.80.10.10">
    <property type="entry name" value="Ribonuclease Inhibitor"/>
    <property type="match status" value="1"/>
</dbReference>
<gene>
    <name evidence="1" type="ORF">RI543_004700</name>
</gene>
<evidence type="ECO:0008006" key="3">
    <source>
        <dbReference type="Google" id="ProtNLM"/>
    </source>
</evidence>
<evidence type="ECO:0000313" key="2">
    <source>
        <dbReference type="Proteomes" id="UP001306508"/>
    </source>
</evidence>
<dbReference type="Proteomes" id="UP001306508">
    <property type="component" value="Unassembled WGS sequence"/>
</dbReference>
<comment type="caution">
    <text evidence="1">The sequence shown here is derived from an EMBL/GenBank/DDBJ whole genome shotgun (WGS) entry which is preliminary data.</text>
</comment>
<dbReference type="AlphaFoldDB" id="A0AAN7VZN6"/>
<protein>
    <recommendedName>
        <fullName evidence="3">F-box protein YDR306C</fullName>
    </recommendedName>
</protein>
<reference evidence="2" key="1">
    <citation type="submission" date="2023-07" db="EMBL/GenBank/DDBJ databases">
        <title>A draft genome of Kazachstania heterogenica Y-27499.</title>
        <authorList>
            <person name="Donic C."/>
            <person name="Kralova J.S."/>
            <person name="Fidel L."/>
            <person name="Ben-Dor S."/>
            <person name="Jung S."/>
        </authorList>
    </citation>
    <scope>NUCLEOTIDE SEQUENCE [LARGE SCALE GENOMIC DNA]</scope>
    <source>
        <strain evidence="2">Y27499</strain>
    </source>
</reference>